<evidence type="ECO:0000313" key="5">
    <source>
        <dbReference type="Proteomes" id="UP000320390"/>
    </source>
</evidence>
<dbReference type="Gene3D" id="1.25.40.10">
    <property type="entry name" value="Tetratricopeptide repeat domain"/>
    <property type="match status" value="3"/>
</dbReference>
<dbReference type="Pfam" id="PF13432">
    <property type="entry name" value="TPR_16"/>
    <property type="match status" value="1"/>
</dbReference>
<proteinExistence type="predicted"/>
<keyword evidence="2 3" id="KW-0802">TPR repeat</keyword>
<dbReference type="PANTHER" id="PTHR45586:SF1">
    <property type="entry name" value="LIPOPOLYSACCHARIDE ASSEMBLY PROTEIN B"/>
    <property type="match status" value="1"/>
</dbReference>
<dbReference type="Pfam" id="PF14561">
    <property type="entry name" value="TPR_20"/>
    <property type="match status" value="1"/>
</dbReference>
<dbReference type="PROSITE" id="PS50005">
    <property type="entry name" value="TPR"/>
    <property type="match status" value="1"/>
</dbReference>
<dbReference type="PANTHER" id="PTHR45586">
    <property type="entry name" value="TPR REPEAT-CONTAINING PROTEIN PA4667"/>
    <property type="match status" value="1"/>
</dbReference>
<dbReference type="InterPro" id="IPR051012">
    <property type="entry name" value="CellSynth/LPSAsmb/PSIAsmb"/>
</dbReference>
<dbReference type="InterPro" id="IPR011990">
    <property type="entry name" value="TPR-like_helical_dom_sf"/>
</dbReference>
<accession>A0A518F017</accession>
<dbReference type="InterPro" id="IPR019734">
    <property type="entry name" value="TPR_rpt"/>
</dbReference>
<evidence type="ECO:0000256" key="2">
    <source>
        <dbReference type="ARBA" id="ARBA00022803"/>
    </source>
</evidence>
<dbReference type="OrthoDB" id="262694at2"/>
<dbReference type="AlphaFoldDB" id="A0A518F017"/>
<reference evidence="4 5" key="1">
    <citation type="submission" date="2019-02" db="EMBL/GenBank/DDBJ databases">
        <title>Deep-cultivation of Planctomycetes and their phenomic and genomic characterization uncovers novel biology.</title>
        <authorList>
            <person name="Wiegand S."/>
            <person name="Jogler M."/>
            <person name="Boedeker C."/>
            <person name="Pinto D."/>
            <person name="Vollmers J."/>
            <person name="Rivas-Marin E."/>
            <person name="Kohn T."/>
            <person name="Peeters S.H."/>
            <person name="Heuer A."/>
            <person name="Rast P."/>
            <person name="Oberbeckmann S."/>
            <person name="Bunk B."/>
            <person name="Jeske O."/>
            <person name="Meyerdierks A."/>
            <person name="Storesund J.E."/>
            <person name="Kallscheuer N."/>
            <person name="Luecker S."/>
            <person name="Lage O.M."/>
            <person name="Pohl T."/>
            <person name="Merkel B.J."/>
            <person name="Hornburger P."/>
            <person name="Mueller R.-W."/>
            <person name="Bruemmer F."/>
            <person name="Labrenz M."/>
            <person name="Spormann A.M."/>
            <person name="Op den Camp H."/>
            <person name="Overmann J."/>
            <person name="Amann R."/>
            <person name="Jetten M.S.M."/>
            <person name="Mascher T."/>
            <person name="Medema M.H."/>
            <person name="Devos D.P."/>
            <person name="Kaster A.-K."/>
            <person name="Ovreas L."/>
            <person name="Rohde M."/>
            <person name="Galperin M.Y."/>
            <person name="Jogler C."/>
        </authorList>
    </citation>
    <scope>NUCLEOTIDE SEQUENCE [LARGE SCALE GENOMIC DNA]</scope>
    <source>
        <strain evidence="4 5">Poly30</strain>
    </source>
</reference>
<organism evidence="4 5">
    <name type="scientific">Saltatorellus ferox</name>
    <dbReference type="NCBI Taxonomy" id="2528018"/>
    <lineage>
        <taxon>Bacteria</taxon>
        <taxon>Pseudomonadati</taxon>
        <taxon>Planctomycetota</taxon>
        <taxon>Planctomycetia</taxon>
        <taxon>Planctomycetia incertae sedis</taxon>
        <taxon>Saltatorellus</taxon>
    </lineage>
</organism>
<feature type="repeat" description="TPR" evidence="3">
    <location>
        <begin position="153"/>
        <end position="186"/>
    </location>
</feature>
<dbReference type="SMART" id="SM00028">
    <property type="entry name" value="TPR"/>
    <property type="match status" value="6"/>
</dbReference>
<keyword evidence="1" id="KW-0677">Repeat</keyword>
<keyword evidence="5" id="KW-1185">Reference proteome</keyword>
<dbReference type="Pfam" id="PF13176">
    <property type="entry name" value="TPR_7"/>
    <property type="match status" value="1"/>
</dbReference>
<sequence>MVAGIIAEAKTTRIPSDGLSLDYSKHIQKAEEAARRRNYDFAVQLYQQILELEADQGEARAGLRRALKAREETKKGGKFMKMMKGAGPLTIAKGLAKAGKHDAAAKSVETYLATAPLDVEANMLLGTSLEAAGHFKSSLAVFEFIAEIDPKNAEGLKRAGAMMARTGEAAKALGYYERALEVDPRDRDALKARKDLAAEAALDTARYDTVGHSREQLVDAEETRRLEQSRRIHRTPEELEAELERLEARYAEDPSDVDTMLALAEVHEKRRDPEAALDVLERALTYRQGDRDLEERVGKTRTKALKRALAKAGKDGNQEKADKIEARLQAHEVAEIRRRLAIHPGDAGLRLELGQILLAQGDLDEAAAELQKALSDPRRAIEARLTLARVFEAKGFGDLAAREFEKVLDGMPENDQRRREILYSLAALAESGSDLERAKRLYAQVYEVDVSFRDVAKKMEELR</sequence>
<dbReference type="EMBL" id="CP036434">
    <property type="protein sequence ID" value="QDV09680.1"/>
    <property type="molecule type" value="Genomic_DNA"/>
</dbReference>
<evidence type="ECO:0000256" key="3">
    <source>
        <dbReference type="PROSITE-ProRule" id="PRU00339"/>
    </source>
</evidence>
<protein>
    <submittedName>
        <fullName evidence="4">Tetratricopeptide repeat protein</fullName>
    </submittedName>
</protein>
<dbReference type="Proteomes" id="UP000320390">
    <property type="component" value="Chromosome"/>
</dbReference>
<evidence type="ECO:0000256" key="1">
    <source>
        <dbReference type="ARBA" id="ARBA00022737"/>
    </source>
</evidence>
<evidence type="ECO:0000313" key="4">
    <source>
        <dbReference type="EMBL" id="QDV09680.1"/>
    </source>
</evidence>
<dbReference type="SUPFAM" id="SSF48452">
    <property type="entry name" value="TPR-like"/>
    <property type="match status" value="1"/>
</dbReference>
<gene>
    <name evidence="4" type="ORF">Poly30_52380</name>
</gene>
<name>A0A518F017_9BACT</name>